<evidence type="ECO:0000313" key="8">
    <source>
        <dbReference type="EMBL" id="EAQ31005.1"/>
    </source>
</evidence>
<evidence type="ECO:0000256" key="3">
    <source>
        <dbReference type="ARBA" id="ARBA00022692"/>
    </source>
</evidence>
<evidence type="ECO:0000256" key="5">
    <source>
        <dbReference type="ARBA" id="ARBA00023136"/>
    </source>
</evidence>
<protein>
    <submittedName>
        <fullName evidence="8">Uncharacterized conserved membrane protein</fullName>
    </submittedName>
</protein>
<dbReference type="Proteomes" id="UP000016543">
    <property type="component" value="Unassembled WGS sequence"/>
</dbReference>
<feature type="transmembrane region" description="Helical" evidence="6">
    <location>
        <begin position="174"/>
        <end position="192"/>
    </location>
</feature>
<reference evidence="8 9" key="1">
    <citation type="submission" date="2006-01" db="EMBL/GenBank/DDBJ databases">
        <authorList>
            <person name="Brettar I."/>
            <person name="Hofle M."/>
            <person name="Ferriera S."/>
            <person name="Johnson J."/>
            <person name="Kravitz S."/>
            <person name="Halpern A."/>
            <person name="Remington K."/>
            <person name="Beeson K."/>
            <person name="Tran B."/>
            <person name="Rogers Y.-H."/>
            <person name="Friedman R."/>
            <person name="Venter J.C."/>
        </authorList>
    </citation>
    <scope>NUCLEOTIDE SEQUENCE [LARGE SCALE GENOMIC DNA]</scope>
    <source>
        <strain evidence="8 9">OS145</strain>
    </source>
</reference>
<evidence type="ECO:0000313" key="9">
    <source>
        <dbReference type="Proteomes" id="UP000016543"/>
    </source>
</evidence>
<evidence type="ECO:0000259" key="7">
    <source>
        <dbReference type="Pfam" id="PF06271"/>
    </source>
</evidence>
<comment type="caution">
    <text evidence="8">The sequence shown here is derived from an EMBL/GenBank/DDBJ whole genome shotgun (WGS) entry which is preliminary data.</text>
</comment>
<keyword evidence="5 6" id="KW-0472">Membrane</keyword>
<evidence type="ECO:0000256" key="2">
    <source>
        <dbReference type="ARBA" id="ARBA00022475"/>
    </source>
</evidence>
<feature type="transmembrane region" description="Helical" evidence="6">
    <location>
        <begin position="125"/>
        <end position="145"/>
    </location>
</feature>
<keyword evidence="2" id="KW-1003">Cell membrane</keyword>
<dbReference type="PANTHER" id="PTHR36115">
    <property type="entry name" value="PROLINE-RICH ANTIGEN HOMOLOG-RELATED"/>
    <property type="match status" value="1"/>
</dbReference>
<accession>A0ABM9WJG9</accession>
<dbReference type="EMBL" id="AAMX01000029">
    <property type="protein sequence ID" value="EAQ31005.1"/>
    <property type="molecule type" value="Genomic_DNA"/>
</dbReference>
<evidence type="ECO:0000256" key="4">
    <source>
        <dbReference type="ARBA" id="ARBA00022989"/>
    </source>
</evidence>
<sequence>MVDGGDYTRDIFLIKQILQNFFGFKFVWSFLNRTILLRVGPGHGKLSPLQVVMDKNMPSEAQKLHASFPSANFLRRFAAWIYDFLVACAMVMLATALALGASAIATSLGWLTLPEGMDHAEFIDQGPWLTIFLLTVLAVFFGYFWKTSGQTVGMRAWRLKLQQRDGSRLTYKQVIIRLLTCMLGVGNIWVLVDLKHRRAWQDYAAKTELVTLSKEANQLFYWKEL</sequence>
<feature type="domain" description="RDD" evidence="7">
    <location>
        <begin position="71"/>
        <end position="206"/>
    </location>
</feature>
<keyword evidence="3 6" id="KW-0812">Transmembrane</keyword>
<dbReference type="InterPro" id="IPR010432">
    <property type="entry name" value="RDD"/>
</dbReference>
<feature type="transmembrane region" description="Helical" evidence="6">
    <location>
        <begin position="80"/>
        <end position="105"/>
    </location>
</feature>
<dbReference type="InterPro" id="IPR051791">
    <property type="entry name" value="Pra-immunoreactive"/>
</dbReference>
<dbReference type="PANTHER" id="PTHR36115:SF10">
    <property type="entry name" value="RDD DOMAIN-CONTAINING PROTEIN"/>
    <property type="match status" value="1"/>
</dbReference>
<evidence type="ECO:0000256" key="6">
    <source>
        <dbReference type="SAM" id="Phobius"/>
    </source>
</evidence>
<evidence type="ECO:0000256" key="1">
    <source>
        <dbReference type="ARBA" id="ARBA00004651"/>
    </source>
</evidence>
<proteinExistence type="predicted"/>
<comment type="subcellular location">
    <subcellularLocation>
        <location evidence="1">Cell membrane</location>
        <topology evidence="1">Multi-pass membrane protein</topology>
    </subcellularLocation>
</comment>
<organism evidence="8 9">
    <name type="scientific">Idiomarina baltica OS145</name>
    <dbReference type="NCBI Taxonomy" id="314276"/>
    <lineage>
        <taxon>Bacteria</taxon>
        <taxon>Pseudomonadati</taxon>
        <taxon>Pseudomonadota</taxon>
        <taxon>Gammaproteobacteria</taxon>
        <taxon>Alteromonadales</taxon>
        <taxon>Idiomarinaceae</taxon>
        <taxon>Idiomarina</taxon>
    </lineage>
</organism>
<gene>
    <name evidence="8" type="ORF">OS145_05845</name>
</gene>
<keyword evidence="9" id="KW-1185">Reference proteome</keyword>
<dbReference type="Pfam" id="PF06271">
    <property type="entry name" value="RDD"/>
    <property type="match status" value="1"/>
</dbReference>
<keyword evidence="4 6" id="KW-1133">Transmembrane helix</keyword>
<name>A0ABM9WJG9_9GAMM</name>